<dbReference type="PROSITE" id="PS51740">
    <property type="entry name" value="SPOVT_ABRB"/>
    <property type="match status" value="2"/>
</dbReference>
<dbReference type="CDD" id="cd16320">
    <property type="entry name" value="MraZ_N"/>
    <property type="match status" value="1"/>
</dbReference>
<feature type="domain" description="SpoVT-AbrB" evidence="8">
    <location>
        <begin position="81"/>
        <end position="124"/>
    </location>
</feature>
<gene>
    <name evidence="7" type="primary">mraZ</name>
    <name evidence="9" type="ORF">BDD16_002290</name>
</gene>
<dbReference type="EMBL" id="JACCFH010000001">
    <property type="protein sequence ID" value="NYG33304.1"/>
    <property type="molecule type" value="Genomic_DNA"/>
</dbReference>
<keyword evidence="6 7" id="KW-0804">Transcription</keyword>
<comment type="similarity">
    <text evidence="7">Belongs to the MraZ family.</text>
</comment>
<dbReference type="InterPro" id="IPR035644">
    <property type="entry name" value="MraZ_C"/>
</dbReference>
<evidence type="ECO:0000256" key="3">
    <source>
        <dbReference type="ARBA" id="ARBA00022737"/>
    </source>
</evidence>
<comment type="caution">
    <text evidence="9">The sequence shown here is derived from an EMBL/GenBank/DDBJ whole genome shotgun (WGS) entry which is preliminary data.</text>
</comment>
<comment type="subcellular location">
    <subcellularLocation>
        <location evidence="7">Cytoplasm</location>
        <location evidence="7">Nucleoid</location>
    </subcellularLocation>
</comment>
<dbReference type="GO" id="GO:0000976">
    <property type="term" value="F:transcription cis-regulatory region binding"/>
    <property type="evidence" value="ECO:0007669"/>
    <property type="project" value="TreeGrafter"/>
</dbReference>
<dbReference type="CDD" id="cd16321">
    <property type="entry name" value="MraZ_C"/>
    <property type="match status" value="1"/>
</dbReference>
<keyword evidence="2 7" id="KW-0963">Cytoplasm</keyword>
<keyword evidence="4 7" id="KW-0805">Transcription regulation</keyword>
<dbReference type="SUPFAM" id="SSF89447">
    <property type="entry name" value="AbrB/MazE/MraZ-like"/>
    <property type="match status" value="1"/>
</dbReference>
<dbReference type="Pfam" id="PF02381">
    <property type="entry name" value="MraZ"/>
    <property type="match status" value="2"/>
</dbReference>
<evidence type="ECO:0000256" key="5">
    <source>
        <dbReference type="ARBA" id="ARBA00023125"/>
    </source>
</evidence>
<dbReference type="InterPro" id="IPR007159">
    <property type="entry name" value="SpoVT-AbrB_dom"/>
</dbReference>
<dbReference type="AlphaFoldDB" id="A0A7Y9QZ59"/>
<dbReference type="GO" id="GO:0009295">
    <property type="term" value="C:nucleoid"/>
    <property type="evidence" value="ECO:0007669"/>
    <property type="project" value="UniProtKB-SubCell"/>
</dbReference>
<dbReference type="HAMAP" id="MF_01008">
    <property type="entry name" value="MraZ"/>
    <property type="match status" value="1"/>
</dbReference>
<organism evidence="9 10">
    <name type="scientific">Sphaerotilus montanus</name>
    <dbReference type="NCBI Taxonomy" id="522889"/>
    <lineage>
        <taxon>Bacteria</taxon>
        <taxon>Pseudomonadati</taxon>
        <taxon>Pseudomonadota</taxon>
        <taxon>Betaproteobacteria</taxon>
        <taxon>Burkholderiales</taxon>
        <taxon>Sphaerotilaceae</taxon>
        <taxon>Sphaerotilus</taxon>
    </lineage>
</organism>
<dbReference type="InterPro" id="IPR020603">
    <property type="entry name" value="MraZ_dom"/>
</dbReference>
<dbReference type="GO" id="GO:0003700">
    <property type="term" value="F:DNA-binding transcription factor activity"/>
    <property type="evidence" value="ECO:0007669"/>
    <property type="project" value="UniProtKB-UniRule"/>
</dbReference>
<keyword evidence="10" id="KW-1185">Reference proteome</keyword>
<evidence type="ECO:0000313" key="10">
    <source>
        <dbReference type="Proteomes" id="UP000518288"/>
    </source>
</evidence>
<dbReference type="PANTHER" id="PTHR34701:SF1">
    <property type="entry name" value="TRANSCRIPTIONAL REGULATOR MRAZ"/>
    <property type="match status" value="1"/>
</dbReference>
<feature type="domain" description="SpoVT-AbrB" evidence="8">
    <location>
        <begin position="9"/>
        <end position="55"/>
    </location>
</feature>
<evidence type="ECO:0000256" key="1">
    <source>
        <dbReference type="ARBA" id="ARBA00013860"/>
    </source>
</evidence>
<reference evidence="9 10" key="1">
    <citation type="submission" date="2020-07" db="EMBL/GenBank/DDBJ databases">
        <title>Genomic Encyclopedia of Archaeal and Bacterial Type Strains, Phase II (KMG-II): from individual species to whole genera.</title>
        <authorList>
            <person name="Goeker M."/>
        </authorList>
    </citation>
    <scope>NUCLEOTIDE SEQUENCE [LARGE SCALE GENOMIC DNA]</scope>
    <source>
        <strain evidence="9 10">DSM 21226</strain>
    </source>
</reference>
<dbReference type="InterPro" id="IPR038619">
    <property type="entry name" value="MraZ_sf"/>
</dbReference>
<name>A0A7Y9QZ59_9BURK</name>
<sequence>MAGFHFQGTSALALDAKGRLSVPARQRDVLRAIPEDRLTLTRHPDGCLMVFPRTVWDAFRARLESLPLSASGWKRLLLGSAMDVDLDSASRVLISPELRAAAALGREVLLIGMGQHLELWDVQRHSAAEAALLQQPVPALLQDFSF</sequence>
<dbReference type="GO" id="GO:0005737">
    <property type="term" value="C:cytoplasm"/>
    <property type="evidence" value="ECO:0007669"/>
    <property type="project" value="UniProtKB-UniRule"/>
</dbReference>
<dbReference type="RefSeq" id="WP_179634084.1">
    <property type="nucleotide sequence ID" value="NZ_CAXYYM010000044.1"/>
</dbReference>
<accession>A0A7Y9QZ59</accession>
<dbReference type="PANTHER" id="PTHR34701">
    <property type="entry name" value="TRANSCRIPTIONAL REGULATOR MRAZ"/>
    <property type="match status" value="1"/>
</dbReference>
<dbReference type="InterPro" id="IPR037914">
    <property type="entry name" value="SpoVT-AbrB_sf"/>
</dbReference>
<dbReference type="Proteomes" id="UP000518288">
    <property type="component" value="Unassembled WGS sequence"/>
</dbReference>
<dbReference type="InterPro" id="IPR035642">
    <property type="entry name" value="MraZ_N"/>
</dbReference>
<keyword evidence="5 7" id="KW-0238">DNA-binding</keyword>
<evidence type="ECO:0000256" key="6">
    <source>
        <dbReference type="ARBA" id="ARBA00023163"/>
    </source>
</evidence>
<evidence type="ECO:0000313" key="9">
    <source>
        <dbReference type="EMBL" id="NYG33304.1"/>
    </source>
</evidence>
<dbReference type="InterPro" id="IPR003444">
    <property type="entry name" value="MraZ"/>
</dbReference>
<protein>
    <recommendedName>
        <fullName evidence="1 7">Transcriptional regulator MraZ</fullName>
    </recommendedName>
</protein>
<evidence type="ECO:0000256" key="7">
    <source>
        <dbReference type="HAMAP-Rule" id="MF_01008"/>
    </source>
</evidence>
<dbReference type="GO" id="GO:2000143">
    <property type="term" value="P:negative regulation of DNA-templated transcription initiation"/>
    <property type="evidence" value="ECO:0007669"/>
    <property type="project" value="TreeGrafter"/>
</dbReference>
<evidence type="ECO:0000256" key="4">
    <source>
        <dbReference type="ARBA" id="ARBA00023015"/>
    </source>
</evidence>
<proteinExistence type="inferred from homology"/>
<keyword evidence="3" id="KW-0677">Repeat</keyword>
<comment type="subunit">
    <text evidence="7">Forms oligomers.</text>
</comment>
<evidence type="ECO:0000256" key="2">
    <source>
        <dbReference type="ARBA" id="ARBA00022490"/>
    </source>
</evidence>
<evidence type="ECO:0000259" key="8">
    <source>
        <dbReference type="PROSITE" id="PS51740"/>
    </source>
</evidence>
<dbReference type="Gene3D" id="3.40.1550.20">
    <property type="entry name" value="Transcriptional regulator MraZ domain"/>
    <property type="match status" value="1"/>
</dbReference>